<evidence type="ECO:0000256" key="2">
    <source>
        <dbReference type="SAM" id="Phobius"/>
    </source>
</evidence>
<gene>
    <name evidence="4" type="ORF">bsdcttw_27010</name>
</gene>
<sequence length="203" mass="23328">MNSFYSRKGKRILDCMICILSLVLTFPLLVLISILIKREDGGSILFTQYRLGKDRVPYMIYKFRTMKENHENPDIRAYKGDTRITKVGEFLRRTSLDELPQLINILKGDMSLIGPRPILPEEALIGDDKTQTTEVLTDFPYEKRFSCLPGLFCTVDMEYRAAATRELQFSMDVSYAENIRFTKDIVIAFGTVSTVLLGRNIYS</sequence>
<evidence type="ECO:0000313" key="4">
    <source>
        <dbReference type="EMBL" id="BCJ99660.1"/>
    </source>
</evidence>
<protein>
    <recommendedName>
        <fullName evidence="3">Bacterial sugar transferase domain-containing protein</fullName>
    </recommendedName>
</protein>
<evidence type="ECO:0000256" key="1">
    <source>
        <dbReference type="ARBA" id="ARBA00006464"/>
    </source>
</evidence>
<name>A0A7I8DMP5_9FIRM</name>
<feature type="transmembrane region" description="Helical" evidence="2">
    <location>
        <begin position="12"/>
        <end position="36"/>
    </location>
</feature>
<proteinExistence type="inferred from homology"/>
<dbReference type="Proteomes" id="UP000515703">
    <property type="component" value="Chromosome"/>
</dbReference>
<keyword evidence="2" id="KW-0472">Membrane</keyword>
<dbReference type="InterPro" id="IPR003362">
    <property type="entry name" value="Bact_transf"/>
</dbReference>
<feature type="domain" description="Bacterial sugar transferase" evidence="3">
    <location>
        <begin position="10"/>
        <end position="196"/>
    </location>
</feature>
<dbReference type="Pfam" id="PF02397">
    <property type="entry name" value="Bac_transf"/>
    <property type="match status" value="1"/>
</dbReference>
<accession>A0A7I8DMP5</accession>
<organism evidence="4 5">
    <name type="scientific">Anaerocolumna chitinilytica</name>
    <dbReference type="NCBI Taxonomy" id="1727145"/>
    <lineage>
        <taxon>Bacteria</taxon>
        <taxon>Bacillati</taxon>
        <taxon>Bacillota</taxon>
        <taxon>Clostridia</taxon>
        <taxon>Lachnospirales</taxon>
        <taxon>Lachnospiraceae</taxon>
        <taxon>Anaerocolumna</taxon>
    </lineage>
</organism>
<dbReference type="AlphaFoldDB" id="A0A7I8DMP5"/>
<reference evidence="4 5" key="2">
    <citation type="submission" date="2020-08" db="EMBL/GenBank/DDBJ databases">
        <authorList>
            <person name="Ueki A."/>
            <person name="Tonouchi A."/>
        </authorList>
    </citation>
    <scope>NUCLEOTIDE SEQUENCE [LARGE SCALE GENOMIC DNA]</scope>
    <source>
        <strain evidence="4 5">CTTW</strain>
    </source>
</reference>
<keyword evidence="5" id="KW-1185">Reference proteome</keyword>
<dbReference type="PANTHER" id="PTHR30576">
    <property type="entry name" value="COLANIC BIOSYNTHESIS UDP-GLUCOSE LIPID CARRIER TRANSFERASE"/>
    <property type="match status" value="1"/>
</dbReference>
<dbReference type="GO" id="GO:0016780">
    <property type="term" value="F:phosphotransferase activity, for other substituted phosphate groups"/>
    <property type="evidence" value="ECO:0007669"/>
    <property type="project" value="TreeGrafter"/>
</dbReference>
<dbReference type="KEGG" id="acht:bsdcttw_27010"/>
<reference evidence="4 5" key="1">
    <citation type="submission" date="2020-08" db="EMBL/GenBank/DDBJ databases">
        <title>Draft genome sequencing of an Anaerocolumna strain isolated from anoxic soil subjected to BSD treatment.</title>
        <authorList>
            <person name="Uek A."/>
            <person name="Tonouchi A."/>
        </authorList>
    </citation>
    <scope>NUCLEOTIDE SEQUENCE [LARGE SCALE GENOMIC DNA]</scope>
    <source>
        <strain evidence="4 5">CTTW</strain>
    </source>
</reference>
<evidence type="ECO:0000259" key="3">
    <source>
        <dbReference type="Pfam" id="PF02397"/>
    </source>
</evidence>
<keyword evidence="2" id="KW-1133">Transmembrane helix</keyword>
<evidence type="ECO:0000313" key="5">
    <source>
        <dbReference type="Proteomes" id="UP000515703"/>
    </source>
</evidence>
<dbReference type="PANTHER" id="PTHR30576:SF0">
    <property type="entry name" value="UNDECAPRENYL-PHOSPHATE N-ACETYLGALACTOSAMINYL 1-PHOSPHATE TRANSFERASE-RELATED"/>
    <property type="match status" value="1"/>
</dbReference>
<dbReference type="EMBL" id="AP023368">
    <property type="protein sequence ID" value="BCJ99660.1"/>
    <property type="molecule type" value="Genomic_DNA"/>
</dbReference>
<comment type="similarity">
    <text evidence="1">Belongs to the bacterial sugar transferase family.</text>
</comment>
<keyword evidence="2" id="KW-0812">Transmembrane</keyword>